<dbReference type="PROSITE" id="PS50878">
    <property type="entry name" value="RT_POL"/>
    <property type="match status" value="1"/>
</dbReference>
<keyword evidence="4" id="KW-1185">Reference proteome</keyword>
<feature type="region of interest" description="Disordered" evidence="1">
    <location>
        <begin position="702"/>
        <end position="721"/>
    </location>
</feature>
<accession>A0A8X6SP41</accession>
<dbReference type="Pfam" id="PF00078">
    <property type="entry name" value="RVT_1"/>
    <property type="match status" value="1"/>
</dbReference>
<evidence type="ECO:0000259" key="2">
    <source>
        <dbReference type="PROSITE" id="PS50878"/>
    </source>
</evidence>
<evidence type="ECO:0000313" key="4">
    <source>
        <dbReference type="Proteomes" id="UP000887159"/>
    </source>
</evidence>
<keyword evidence="3" id="KW-0808">Transferase</keyword>
<dbReference type="CDD" id="cd01650">
    <property type="entry name" value="RT_nLTR_like"/>
    <property type="match status" value="1"/>
</dbReference>
<dbReference type="EMBL" id="BMAU01021343">
    <property type="protein sequence ID" value="GFY17357.1"/>
    <property type="molecule type" value="Genomic_DNA"/>
</dbReference>
<gene>
    <name evidence="3" type="primary">X-element ORF2</name>
    <name evidence="3" type="ORF">TNCV_1091291</name>
</gene>
<proteinExistence type="predicted"/>
<dbReference type="PANTHER" id="PTHR36688">
    <property type="entry name" value="ENDO/EXONUCLEASE/PHOSPHATASE DOMAIN-CONTAINING PROTEIN"/>
    <property type="match status" value="1"/>
</dbReference>
<dbReference type="InterPro" id="IPR052560">
    <property type="entry name" value="RdDP_mobile_element"/>
</dbReference>
<dbReference type="InterPro" id="IPR000477">
    <property type="entry name" value="RT_dom"/>
</dbReference>
<evidence type="ECO:0000313" key="3">
    <source>
        <dbReference type="EMBL" id="GFY17357.1"/>
    </source>
</evidence>
<organism evidence="3 4">
    <name type="scientific">Trichonephila clavipes</name>
    <name type="common">Golden silk orbweaver</name>
    <name type="synonym">Nephila clavipes</name>
    <dbReference type="NCBI Taxonomy" id="2585209"/>
    <lineage>
        <taxon>Eukaryota</taxon>
        <taxon>Metazoa</taxon>
        <taxon>Ecdysozoa</taxon>
        <taxon>Arthropoda</taxon>
        <taxon>Chelicerata</taxon>
        <taxon>Arachnida</taxon>
        <taxon>Araneae</taxon>
        <taxon>Araneomorphae</taxon>
        <taxon>Entelegynae</taxon>
        <taxon>Araneoidea</taxon>
        <taxon>Nephilidae</taxon>
        <taxon>Trichonephila</taxon>
    </lineage>
</organism>
<keyword evidence="3" id="KW-0548">Nucleotidyltransferase</keyword>
<dbReference type="SUPFAM" id="SSF56672">
    <property type="entry name" value="DNA/RNA polymerases"/>
    <property type="match status" value="1"/>
</dbReference>
<protein>
    <submittedName>
        <fullName evidence="3">Probable RNA-directed DNA polymerase from transposon X-element</fullName>
    </submittedName>
</protein>
<feature type="domain" description="Reverse transcriptase" evidence="2">
    <location>
        <begin position="340"/>
        <end position="606"/>
    </location>
</feature>
<name>A0A8X6SP41_TRICX</name>
<dbReference type="GO" id="GO:0003964">
    <property type="term" value="F:RNA-directed DNA polymerase activity"/>
    <property type="evidence" value="ECO:0007669"/>
    <property type="project" value="UniProtKB-KW"/>
</dbReference>
<dbReference type="PANTHER" id="PTHR36688:SF1">
    <property type="entry name" value="ENDONUCLEASE_EXONUCLEASE_PHOSPHATASE DOMAIN-CONTAINING PROTEIN"/>
    <property type="match status" value="1"/>
</dbReference>
<keyword evidence="3" id="KW-0695">RNA-directed DNA polymerase</keyword>
<comment type="caution">
    <text evidence="3">The sequence shown here is derived from an EMBL/GenBank/DDBJ whole genome shotgun (WGS) entry which is preliminary data.</text>
</comment>
<reference evidence="3" key="1">
    <citation type="submission" date="2020-08" db="EMBL/GenBank/DDBJ databases">
        <title>Multicomponent nature underlies the extraordinary mechanical properties of spider dragline silk.</title>
        <authorList>
            <person name="Kono N."/>
            <person name="Nakamura H."/>
            <person name="Mori M."/>
            <person name="Yoshida Y."/>
            <person name="Ohtoshi R."/>
            <person name="Malay A.D."/>
            <person name="Moran D.A.P."/>
            <person name="Tomita M."/>
            <person name="Numata K."/>
            <person name="Arakawa K."/>
        </authorList>
    </citation>
    <scope>NUCLEOTIDE SEQUENCE</scope>
</reference>
<sequence>MNMKEGRFVLGTFRSERMRVLYRSRQNGHLRVMLVLVHIDITPQHTPLPVFRRIGERTIPYSWRAYGATTAAREGRGSYHSQGNHKTGACEIKEKIENPLCINCNTRGHMASSTTCPQFPKPEKGQGKDLTSEILAAHAKASRPMTHSEPPFVQGELKYLFKERNRARKLWQFTKFPQHKTELNRLQNKIKRKVVQYRQQVWEDYLTSLDAEDGSLWGTARAFRKKGLPISALNGPNGVALSDTNKTELIALSLESQFQLNDIHNPHKDNIITNTVDAYIANHTNNNNIDPIPPALPSELISYIKKIKIKKSPGRDGITNKMIKNLPLITIFKITNIINNMFNLRYFPNAWKTALIIPILKPGKDPTRADSHRPISLLPILSKLAEKIISARLNDYLERNNILTPEQHGFRPRLSTSHQLLRVVEYIKDAIDRNQYTAAVFLDIQKAFDRVWHTGLLYKLIKFKIPPPLIILLKSYINDRSFTVKINRTYSLTKSAKAGIAQGSILGPVLFNLYVNDIIKSTNTMICMYADDTAILSRHYDPDTLTKNINTHLAHLEKWFSVWKIALNTSKTEAVSFSQKRPPPEITLQNQRIPWSQHTKYLGVIIDKNLTFRQHITHIRNKFKNALRQLYPLIGKKSKLNRHNKMLIYTLILKPLLTYASPIWAHAARTNINLIESSQNTILRIILDAHCILKFQDRRLESGRTKSSNSHPNDTKGDHDGEQLPLVFRQGYMLRHFLHVLSGFIPPRAPNHGGWSESRQISPQACNG</sequence>
<dbReference type="Proteomes" id="UP000887159">
    <property type="component" value="Unassembled WGS sequence"/>
</dbReference>
<dbReference type="AlphaFoldDB" id="A0A8X6SP41"/>
<evidence type="ECO:0000256" key="1">
    <source>
        <dbReference type="SAM" id="MobiDB-lite"/>
    </source>
</evidence>
<dbReference type="InterPro" id="IPR043502">
    <property type="entry name" value="DNA/RNA_pol_sf"/>
</dbReference>